<feature type="signal peptide" evidence="1">
    <location>
        <begin position="1"/>
        <end position="32"/>
    </location>
</feature>
<evidence type="ECO:0000313" key="3">
    <source>
        <dbReference type="Proteomes" id="UP000289856"/>
    </source>
</evidence>
<name>A0A3T1DDY4_9BACL</name>
<proteinExistence type="predicted"/>
<sequence>MLLLRKSKTLLCLVLAIVFVLTSSISIGGAFAAGTTVNKPIIGQVKIGTKSSINVKNVQLIPSNNKQTLAFTIEIVNNENKPIMFYDYWTKVKLSNGASIPVKLTNVNVNKSEISPKTSAEYTYVGTVNRNTKYTDVIIQLIKWDFSVANYTRILGSIKMPATYSPINNAKEVFVEGTKLSVNYTNFRTYQLEEEKRIEFDVEYLNLGYRSVTIPKYKYFYMTPDNYLYEVTPVKTDDVKIQPKAKVKLQMKMVIPTAVKATTGSISLVFNDEQSKLEVPVLTSTVKLAATAIAEKPVTLGTEKGFLMNNNKYAVRLDSIKQLPWEDENIISSTVTILNKTPEVLPIPDILGVYYLDGVSIAADKTKKTQITSGVGIPANGSVEIAIHTKTAYTSPFTTVKLELNNQIKTEGTDPFKEKITTYSVPRVSFENFSKVAVNDSVIFNTGGKASGYKIHSLEAYEGANDYLYNILLEVENKDGRAAALNKLVAYFKGQNDNYFPVKISEVKDKINPNSKVIVSLSARIPSYINTNSMKLILGELIDENTYLAASEFEIPIQAQGNVDGSLKNLAIYPYKLSFGAMTVDLDRNATINFQYELSKLNEYQSVPDGHSIIMEVVDKDASYTKEFKFETDLLLGSQKQTMVAEMNIDNPNLKISQMDGLKINIYDQYQGYRKLLGTRIIYAIMIK</sequence>
<evidence type="ECO:0000256" key="1">
    <source>
        <dbReference type="SAM" id="SignalP"/>
    </source>
</evidence>
<dbReference type="EMBL" id="AP019400">
    <property type="protein sequence ID" value="BBI36188.1"/>
    <property type="molecule type" value="Genomic_DNA"/>
</dbReference>
<dbReference type="RefSeq" id="WP_130615473.1">
    <property type="nucleotide sequence ID" value="NZ_AP019400.1"/>
</dbReference>
<dbReference type="KEGG" id="cohn:KCTCHS21_55870"/>
<dbReference type="AlphaFoldDB" id="A0A3T1DDY4"/>
<organism evidence="2 3">
    <name type="scientific">Cohnella abietis</name>
    <dbReference type="NCBI Taxonomy" id="2507935"/>
    <lineage>
        <taxon>Bacteria</taxon>
        <taxon>Bacillati</taxon>
        <taxon>Bacillota</taxon>
        <taxon>Bacilli</taxon>
        <taxon>Bacillales</taxon>
        <taxon>Paenibacillaceae</taxon>
        <taxon>Cohnella</taxon>
    </lineage>
</organism>
<protein>
    <submittedName>
        <fullName evidence="2">Uncharacterized protein</fullName>
    </submittedName>
</protein>
<keyword evidence="3" id="KW-1185">Reference proteome</keyword>
<feature type="chain" id="PRO_5019140404" evidence="1">
    <location>
        <begin position="33"/>
        <end position="688"/>
    </location>
</feature>
<reference evidence="2 3" key="1">
    <citation type="submission" date="2019-01" db="EMBL/GenBank/DDBJ databases">
        <title>Complete genome sequence of Cohnella hallensis HS21 isolated from Korean fir (Abies koreana) rhizospheric soil.</title>
        <authorList>
            <person name="Jiang L."/>
            <person name="Kang S.W."/>
            <person name="Kim S."/>
            <person name="Jung J."/>
            <person name="Kim C.Y."/>
            <person name="Kim D.H."/>
            <person name="Kim S.W."/>
            <person name="Lee J."/>
        </authorList>
    </citation>
    <scope>NUCLEOTIDE SEQUENCE [LARGE SCALE GENOMIC DNA]</scope>
    <source>
        <strain evidence="2 3">HS21</strain>
    </source>
</reference>
<dbReference type="Proteomes" id="UP000289856">
    <property type="component" value="Chromosome"/>
</dbReference>
<dbReference type="OrthoDB" id="2675985at2"/>
<accession>A0A3T1DDY4</accession>
<keyword evidence="1" id="KW-0732">Signal</keyword>
<evidence type="ECO:0000313" key="2">
    <source>
        <dbReference type="EMBL" id="BBI36188.1"/>
    </source>
</evidence>
<gene>
    <name evidence="2" type="ORF">KCTCHS21_55870</name>
</gene>